<dbReference type="Proteomes" id="UP000010472">
    <property type="component" value="Chromosome"/>
</dbReference>
<protein>
    <recommendedName>
        <fullName evidence="4">Molecular chaperone GrpE (Heat shock protein)</fullName>
    </recommendedName>
</protein>
<gene>
    <name evidence="2" type="ORF">Cri9333_2010</name>
</gene>
<evidence type="ECO:0000313" key="2">
    <source>
        <dbReference type="EMBL" id="AFZ12889.1"/>
    </source>
</evidence>
<dbReference type="KEGG" id="cep:Cri9333_2010"/>
<accession>K9VZB7</accession>
<feature type="transmembrane region" description="Helical" evidence="1">
    <location>
        <begin position="7"/>
        <end position="28"/>
    </location>
</feature>
<keyword evidence="1" id="KW-1133">Transmembrane helix</keyword>
<organism evidence="2 3">
    <name type="scientific">Crinalium epipsammum PCC 9333</name>
    <dbReference type="NCBI Taxonomy" id="1173022"/>
    <lineage>
        <taxon>Bacteria</taxon>
        <taxon>Bacillati</taxon>
        <taxon>Cyanobacteriota</taxon>
        <taxon>Cyanophyceae</taxon>
        <taxon>Gomontiellales</taxon>
        <taxon>Gomontiellaceae</taxon>
        <taxon>Crinalium</taxon>
    </lineage>
</organism>
<name>K9VZB7_9CYAN</name>
<dbReference type="eggNOG" id="COG0576">
    <property type="taxonomic scope" value="Bacteria"/>
</dbReference>
<dbReference type="HOGENOM" id="CLU_078800_1_0_3"/>
<dbReference type="AlphaFoldDB" id="K9VZB7"/>
<keyword evidence="1" id="KW-0812">Transmembrane</keyword>
<dbReference type="OrthoDB" id="582213at2"/>
<sequence length="184" mass="21104">MFHTFNHLLLWVFSLLGLSSIFLILINYSNEQPDSQAVKPITNTNASNQPEIEELRQECLRLREQLQQQNIQLTTEFQESTFKQIQTLLTNYPSLRPMVQVKPELPAKNIISLLTPLDNLLSTWGYELIGQAWEQVEYDPQLHQPDNSDIQPGELVFVRFVGYRQGERILVPAKVSRTLPGGAS</sequence>
<keyword evidence="1" id="KW-0472">Membrane</keyword>
<reference evidence="2 3" key="1">
    <citation type="submission" date="2012-06" db="EMBL/GenBank/DDBJ databases">
        <title>Finished chromosome of genome of Crinalium epipsammum PCC 9333.</title>
        <authorList>
            <consortium name="US DOE Joint Genome Institute"/>
            <person name="Gugger M."/>
            <person name="Coursin T."/>
            <person name="Rippka R."/>
            <person name="Tandeau De Marsac N."/>
            <person name="Huntemann M."/>
            <person name="Wei C.-L."/>
            <person name="Han J."/>
            <person name="Detter J.C."/>
            <person name="Han C."/>
            <person name="Tapia R."/>
            <person name="Davenport K."/>
            <person name="Daligault H."/>
            <person name="Erkkila T."/>
            <person name="Gu W."/>
            <person name="Munk A.C.C."/>
            <person name="Teshima H."/>
            <person name="Xu Y."/>
            <person name="Chain P."/>
            <person name="Chen A."/>
            <person name="Krypides N."/>
            <person name="Mavromatis K."/>
            <person name="Markowitz V."/>
            <person name="Szeto E."/>
            <person name="Ivanova N."/>
            <person name="Mikhailova N."/>
            <person name="Ovchinnikova G."/>
            <person name="Pagani I."/>
            <person name="Pati A."/>
            <person name="Goodwin L."/>
            <person name="Peters L."/>
            <person name="Pitluck S."/>
            <person name="Woyke T."/>
            <person name="Kerfeld C."/>
        </authorList>
    </citation>
    <scope>NUCLEOTIDE SEQUENCE [LARGE SCALE GENOMIC DNA]</scope>
    <source>
        <strain evidence="2 3">PCC 9333</strain>
    </source>
</reference>
<dbReference type="STRING" id="1173022.Cri9333_2010"/>
<keyword evidence="3" id="KW-1185">Reference proteome</keyword>
<evidence type="ECO:0000313" key="3">
    <source>
        <dbReference type="Proteomes" id="UP000010472"/>
    </source>
</evidence>
<proteinExistence type="predicted"/>
<evidence type="ECO:0000256" key="1">
    <source>
        <dbReference type="SAM" id="Phobius"/>
    </source>
</evidence>
<dbReference type="EMBL" id="CP003620">
    <property type="protein sequence ID" value="AFZ12889.1"/>
    <property type="molecule type" value="Genomic_DNA"/>
</dbReference>
<dbReference type="PATRIC" id="fig|1173022.3.peg.2171"/>
<evidence type="ECO:0008006" key="4">
    <source>
        <dbReference type="Google" id="ProtNLM"/>
    </source>
</evidence>
<dbReference type="RefSeq" id="WP_015203005.1">
    <property type="nucleotide sequence ID" value="NC_019753.1"/>
</dbReference>